<keyword evidence="5" id="KW-1185">Reference proteome</keyword>
<organism evidence="4 5">
    <name type="scientific">Mucilaginibacter jinjuensis</name>
    <dbReference type="NCBI Taxonomy" id="1176721"/>
    <lineage>
        <taxon>Bacteria</taxon>
        <taxon>Pseudomonadati</taxon>
        <taxon>Bacteroidota</taxon>
        <taxon>Sphingobacteriia</taxon>
        <taxon>Sphingobacteriales</taxon>
        <taxon>Sphingobacteriaceae</taxon>
        <taxon>Mucilaginibacter</taxon>
    </lineage>
</organism>
<dbReference type="Gene3D" id="3.40.630.30">
    <property type="match status" value="1"/>
</dbReference>
<protein>
    <submittedName>
        <fullName evidence="4">GNAT family N-acetyltransferase</fullName>
        <ecNumber evidence="4">2.3.1.-</ecNumber>
    </submittedName>
</protein>
<evidence type="ECO:0000313" key="4">
    <source>
        <dbReference type="EMBL" id="WCT13105.1"/>
    </source>
</evidence>
<accession>A0ABY7TAI9</accession>
<dbReference type="GO" id="GO:0016746">
    <property type="term" value="F:acyltransferase activity"/>
    <property type="evidence" value="ECO:0007669"/>
    <property type="project" value="UniProtKB-KW"/>
</dbReference>
<proteinExistence type="predicted"/>
<sequence>MNHVLDNPLYNALLSGNKHFASGTDDVKYFPKEVSPFAGTRDFNPTLITALYDLLPNGRVVVFITAQQSDSLSPWEVVHQSAVYQMMGDQVAVSDNSHNEIVPLTVADVPQMLSLTKLTNPGPFEERTIEFGDYFGIFNDGQLVAMAGQRLHVGDYMEVSAVCTHPDHLGKGYARALILHTIKQIVALGKTPFLHVRTDNTRAIEVYKSMGFTIRQQLCVNVLLKK</sequence>
<dbReference type="RefSeq" id="WP_273631374.1">
    <property type="nucleotide sequence ID" value="NZ_CP117167.1"/>
</dbReference>
<dbReference type="InterPro" id="IPR000182">
    <property type="entry name" value="GNAT_dom"/>
</dbReference>
<dbReference type="PANTHER" id="PTHR43420">
    <property type="entry name" value="ACETYLTRANSFERASE"/>
    <property type="match status" value="1"/>
</dbReference>
<feature type="domain" description="N-acetyltransferase" evidence="3">
    <location>
        <begin position="99"/>
        <end position="226"/>
    </location>
</feature>
<dbReference type="PANTHER" id="PTHR43420:SF3">
    <property type="entry name" value="N-ACETYLTRANSFERASE DOMAIN-CONTAINING PROTEIN"/>
    <property type="match status" value="1"/>
</dbReference>
<dbReference type="SUPFAM" id="SSF55729">
    <property type="entry name" value="Acyl-CoA N-acyltransferases (Nat)"/>
    <property type="match status" value="1"/>
</dbReference>
<dbReference type="Pfam" id="PF08445">
    <property type="entry name" value="FR47"/>
    <property type="match status" value="1"/>
</dbReference>
<keyword evidence="1 4" id="KW-0808">Transferase</keyword>
<dbReference type="Proteomes" id="UP001216139">
    <property type="component" value="Chromosome"/>
</dbReference>
<reference evidence="4 5" key="1">
    <citation type="submission" date="2023-02" db="EMBL/GenBank/DDBJ databases">
        <title>Genome sequence of Mucilaginibacter jinjuensis strain KACC 16571.</title>
        <authorList>
            <person name="Kim S."/>
            <person name="Heo J."/>
            <person name="Kwon S.-W."/>
        </authorList>
    </citation>
    <scope>NUCLEOTIDE SEQUENCE [LARGE SCALE GENOMIC DNA]</scope>
    <source>
        <strain evidence="4 5">KACC 16571</strain>
    </source>
</reference>
<evidence type="ECO:0000259" key="3">
    <source>
        <dbReference type="PROSITE" id="PS51186"/>
    </source>
</evidence>
<keyword evidence="2 4" id="KW-0012">Acyltransferase</keyword>
<gene>
    <name evidence="4" type="ORF">PQO05_04050</name>
</gene>
<dbReference type="InterPro" id="IPR013653">
    <property type="entry name" value="GCN5-like_dom"/>
</dbReference>
<evidence type="ECO:0000256" key="2">
    <source>
        <dbReference type="ARBA" id="ARBA00023315"/>
    </source>
</evidence>
<evidence type="ECO:0000313" key="5">
    <source>
        <dbReference type="Proteomes" id="UP001216139"/>
    </source>
</evidence>
<name>A0ABY7TAI9_9SPHI</name>
<dbReference type="EMBL" id="CP117167">
    <property type="protein sequence ID" value="WCT13105.1"/>
    <property type="molecule type" value="Genomic_DNA"/>
</dbReference>
<dbReference type="CDD" id="cd04301">
    <property type="entry name" value="NAT_SF"/>
    <property type="match status" value="1"/>
</dbReference>
<dbReference type="EC" id="2.3.1.-" evidence="4"/>
<dbReference type="PROSITE" id="PS51186">
    <property type="entry name" value="GNAT"/>
    <property type="match status" value="1"/>
</dbReference>
<dbReference type="InterPro" id="IPR016181">
    <property type="entry name" value="Acyl_CoA_acyltransferase"/>
</dbReference>
<evidence type="ECO:0000256" key="1">
    <source>
        <dbReference type="ARBA" id="ARBA00022679"/>
    </source>
</evidence>
<dbReference type="InterPro" id="IPR050680">
    <property type="entry name" value="YpeA/RimI_acetyltransf"/>
</dbReference>